<evidence type="ECO:0000256" key="1">
    <source>
        <dbReference type="SAM" id="MobiDB-lite"/>
    </source>
</evidence>
<reference evidence="2 3" key="1">
    <citation type="submission" date="2020-08" db="EMBL/GenBank/DDBJ databases">
        <title>A novel species.</title>
        <authorList>
            <person name="Gao J."/>
        </authorList>
    </citation>
    <scope>NUCLEOTIDE SEQUENCE [LARGE SCALE GENOMIC DNA]</scope>
    <source>
        <strain evidence="2 3">CRPJ-33</strain>
    </source>
</reference>
<dbReference type="AlphaFoldDB" id="A0A7H0I4I6"/>
<gene>
    <name evidence="2" type="ORF">IAG43_31425</name>
</gene>
<dbReference type="PRINTS" id="PR01217">
    <property type="entry name" value="PRICHEXTENSN"/>
</dbReference>
<feature type="compositionally biased region" description="Pro residues" evidence="1">
    <location>
        <begin position="219"/>
        <end position="231"/>
    </location>
</feature>
<name>A0A7H0I4I6_9ACTN</name>
<feature type="region of interest" description="Disordered" evidence="1">
    <location>
        <begin position="362"/>
        <end position="403"/>
    </location>
</feature>
<dbReference type="KEGG" id="sgj:IAG43_31425"/>
<dbReference type="EMBL" id="CP060825">
    <property type="protein sequence ID" value="QNP67702.1"/>
    <property type="molecule type" value="Genomic_DNA"/>
</dbReference>
<protein>
    <submittedName>
        <fullName evidence="2">Uncharacterized protein</fullName>
    </submittedName>
</protein>
<feature type="region of interest" description="Disordered" evidence="1">
    <location>
        <begin position="213"/>
        <end position="347"/>
    </location>
</feature>
<sequence length="541" mass="54990">MTEDNPAPGTALLLAAAPAGKGRLVDAASVLPSLAAVPAEVLTGSAGAPAPAAATVVELADPLDPQTVLTRIRAAAAAPGPFFLYLAGQLHLDRKQRRLHFALARSTPATLRYTALPWHWLAAELGPRPPGSTTVVADLVADAEALRQVREGATALGPSVLQYGRVVPAAGRRNLAEPAYLRAMAEIWRSGARPAPAELHAAALSRTEPADGAVLFPSSLPPSTGPVPAPYAPHTAPPTAAHAAPPAPSPPAPAAVVPPGPARQPSPRPPAPDAPSPVFRPRAVPPAAPAEAPPAPAEGAATEQTPAVPVPAAAGPTPTAPAAPAVTEQARAGAAAAEPPPAAPVVAEPAPAPALQAAPLAAAPPLPAAPPPTAHRRRPVRGATAEDGSGSAPGVPSRAGAADPHPAILDAARAGRHTEAAAAAAACEGEALRTHGPASAEALHWLEVRADLARLAGDAARSCELWMAVADGRLRRQQTTDDPDVEGAVDRAHHQWEQIRDAGRARRLAPPLVQLRRRVPGRQRGALKLLQHRLEQLQHAG</sequence>
<evidence type="ECO:0000313" key="2">
    <source>
        <dbReference type="EMBL" id="QNP67702.1"/>
    </source>
</evidence>
<organism evidence="2 3">
    <name type="scientific">Streptomyces genisteinicus</name>
    <dbReference type="NCBI Taxonomy" id="2768068"/>
    <lineage>
        <taxon>Bacteria</taxon>
        <taxon>Bacillati</taxon>
        <taxon>Actinomycetota</taxon>
        <taxon>Actinomycetes</taxon>
        <taxon>Kitasatosporales</taxon>
        <taxon>Streptomycetaceae</taxon>
        <taxon>Streptomyces</taxon>
    </lineage>
</organism>
<feature type="compositionally biased region" description="Pro residues" evidence="1">
    <location>
        <begin position="283"/>
        <end position="296"/>
    </location>
</feature>
<feature type="compositionally biased region" description="Pro residues" evidence="1">
    <location>
        <begin position="245"/>
        <end position="275"/>
    </location>
</feature>
<feature type="compositionally biased region" description="Low complexity" evidence="1">
    <location>
        <begin position="232"/>
        <end position="244"/>
    </location>
</feature>
<feature type="compositionally biased region" description="Pro residues" evidence="1">
    <location>
        <begin position="362"/>
        <end position="373"/>
    </location>
</feature>
<accession>A0A7H0I4I6</accession>
<dbReference type="Proteomes" id="UP000516230">
    <property type="component" value="Chromosome"/>
</dbReference>
<keyword evidence="3" id="KW-1185">Reference proteome</keyword>
<proteinExistence type="predicted"/>
<evidence type="ECO:0000313" key="3">
    <source>
        <dbReference type="Proteomes" id="UP000516230"/>
    </source>
</evidence>
<feature type="compositionally biased region" description="Low complexity" evidence="1">
    <location>
        <begin position="297"/>
        <end position="337"/>
    </location>
</feature>